<evidence type="ECO:0000313" key="3">
    <source>
        <dbReference type="Proteomes" id="UP000590524"/>
    </source>
</evidence>
<reference evidence="2 3" key="1">
    <citation type="submission" date="2020-08" db="EMBL/GenBank/DDBJ databases">
        <title>Genomic Encyclopedia of Type Strains, Phase IV (KMG-IV): sequencing the most valuable type-strain genomes for metagenomic binning, comparative biology and taxonomic classification.</title>
        <authorList>
            <person name="Goeker M."/>
        </authorList>
    </citation>
    <scope>NUCLEOTIDE SEQUENCE [LARGE SCALE GENOMIC DNA]</scope>
    <source>
        <strain evidence="2 3">DSM 19371</strain>
    </source>
</reference>
<accession>A0A7W6LNN5</accession>
<proteinExistence type="predicted"/>
<name>A0A7W6LNN5_9SPHN</name>
<sequence length="118" mass="13268">MTERESIRSKRETAFSLYLRTGRRIGPDAIEVKFNPWHDEENGRFTFRGQGRYFGATGGSLRPVPVAPASHGHRHRWRQGEMVLLIAIAFAPITPPIIRSTWSNRATRSAVSPPSARG</sequence>
<dbReference type="AlphaFoldDB" id="A0A7W6LNN5"/>
<comment type="caution">
    <text evidence="2">The sequence shown here is derived from an EMBL/GenBank/DDBJ whole genome shotgun (WGS) entry which is preliminary data.</text>
</comment>
<organism evidence="2 3">
    <name type="scientific">Sphingobium scionense</name>
    <dbReference type="NCBI Taxonomy" id="1404341"/>
    <lineage>
        <taxon>Bacteria</taxon>
        <taxon>Pseudomonadati</taxon>
        <taxon>Pseudomonadota</taxon>
        <taxon>Alphaproteobacteria</taxon>
        <taxon>Sphingomonadales</taxon>
        <taxon>Sphingomonadaceae</taxon>
        <taxon>Sphingobium</taxon>
    </lineage>
</organism>
<keyword evidence="1" id="KW-1133">Transmembrane helix</keyword>
<dbReference type="Proteomes" id="UP000590524">
    <property type="component" value="Unassembled WGS sequence"/>
</dbReference>
<keyword evidence="1" id="KW-0472">Membrane</keyword>
<protein>
    <submittedName>
        <fullName evidence="2">Uncharacterized protein</fullName>
    </submittedName>
</protein>
<keyword evidence="1" id="KW-0812">Transmembrane</keyword>
<gene>
    <name evidence="2" type="ORF">GGQ90_001459</name>
</gene>
<evidence type="ECO:0000313" key="2">
    <source>
        <dbReference type="EMBL" id="MBB4147684.1"/>
    </source>
</evidence>
<feature type="transmembrane region" description="Helical" evidence="1">
    <location>
        <begin position="82"/>
        <end position="98"/>
    </location>
</feature>
<dbReference type="EMBL" id="JACIEU010000005">
    <property type="protein sequence ID" value="MBB4147684.1"/>
    <property type="molecule type" value="Genomic_DNA"/>
</dbReference>
<evidence type="ECO:0000256" key="1">
    <source>
        <dbReference type="SAM" id="Phobius"/>
    </source>
</evidence>
<keyword evidence="3" id="KW-1185">Reference proteome</keyword>